<dbReference type="InterPro" id="IPR050429">
    <property type="entry name" value="PTS_Glucose_EIICBA"/>
</dbReference>
<keyword evidence="4 11" id="KW-0762">Sugar transport</keyword>
<comment type="caution">
    <text evidence="11">The sequence shown here is derived from an EMBL/GenBank/DDBJ whole genome shotgun (WGS) entry which is preliminary data.</text>
</comment>
<dbReference type="Proteomes" id="UP000487649">
    <property type="component" value="Unassembled WGS sequence"/>
</dbReference>
<dbReference type="NCBIfam" id="TIGR02002">
    <property type="entry name" value="PTS-II-BC-glcB"/>
    <property type="match status" value="1"/>
</dbReference>
<keyword evidence="2" id="KW-0813">Transport</keyword>
<dbReference type="FunFam" id="3.30.1360.60:FF:000001">
    <property type="entry name" value="PTS system glucose-specific IIBC component PtsG"/>
    <property type="match status" value="1"/>
</dbReference>
<keyword evidence="3" id="KW-1003">Cell membrane</keyword>
<dbReference type="InterPro" id="IPR011299">
    <property type="entry name" value="PTS_IIBC_glc"/>
</dbReference>
<evidence type="ECO:0000256" key="6">
    <source>
        <dbReference type="ARBA" id="ARBA00022683"/>
    </source>
</evidence>
<keyword evidence="7" id="KW-0812">Transmembrane</keyword>
<dbReference type="Gene3D" id="3.30.1360.60">
    <property type="entry name" value="Glucose permease domain IIB"/>
    <property type="match status" value="1"/>
</dbReference>
<dbReference type="GeneID" id="60057455"/>
<dbReference type="GO" id="GO:0090563">
    <property type="term" value="F:protein-phosphocysteine-sugar phosphotransferase activity"/>
    <property type="evidence" value="ECO:0007669"/>
    <property type="project" value="TreeGrafter"/>
</dbReference>
<dbReference type="Pfam" id="PF00367">
    <property type="entry name" value="PTS_EIIB"/>
    <property type="match status" value="1"/>
</dbReference>
<keyword evidence="5" id="KW-0808">Transferase</keyword>
<dbReference type="GO" id="GO:0016301">
    <property type="term" value="F:kinase activity"/>
    <property type="evidence" value="ECO:0007669"/>
    <property type="project" value="UniProtKB-KW"/>
</dbReference>
<dbReference type="InterPro" id="IPR001996">
    <property type="entry name" value="PTS_IIB_1"/>
</dbReference>
<dbReference type="InterPro" id="IPR003352">
    <property type="entry name" value="PTS_EIIC"/>
</dbReference>
<dbReference type="GO" id="GO:0008982">
    <property type="term" value="F:protein-N(PI)-phosphohistidine-sugar phosphotransferase activity"/>
    <property type="evidence" value="ECO:0007669"/>
    <property type="project" value="InterPro"/>
</dbReference>
<keyword evidence="9" id="KW-1133">Transmembrane helix</keyword>
<evidence type="ECO:0000256" key="9">
    <source>
        <dbReference type="ARBA" id="ARBA00022989"/>
    </source>
</evidence>
<dbReference type="SUPFAM" id="SSF55604">
    <property type="entry name" value="Glucose permease domain IIB"/>
    <property type="match status" value="1"/>
</dbReference>
<dbReference type="PANTHER" id="PTHR30009:SF20">
    <property type="entry name" value="PTS SYSTEM GLUCOSE-SPECIFIC EIICB COMPONENT-RELATED"/>
    <property type="match status" value="1"/>
</dbReference>
<evidence type="ECO:0000256" key="7">
    <source>
        <dbReference type="ARBA" id="ARBA00022692"/>
    </source>
</evidence>
<dbReference type="GO" id="GO:0005886">
    <property type="term" value="C:plasma membrane"/>
    <property type="evidence" value="ECO:0007669"/>
    <property type="project" value="UniProtKB-SubCell"/>
</dbReference>
<dbReference type="GO" id="GO:1904659">
    <property type="term" value="P:D-glucose transmembrane transport"/>
    <property type="evidence" value="ECO:0007669"/>
    <property type="project" value="InterPro"/>
</dbReference>
<name>A0A173UIF5_9FIRM</name>
<evidence type="ECO:0000256" key="5">
    <source>
        <dbReference type="ARBA" id="ARBA00022679"/>
    </source>
</evidence>
<dbReference type="AlphaFoldDB" id="A0A173UIF5"/>
<evidence type="ECO:0000256" key="4">
    <source>
        <dbReference type="ARBA" id="ARBA00022597"/>
    </source>
</evidence>
<evidence type="ECO:0000256" key="2">
    <source>
        <dbReference type="ARBA" id="ARBA00022448"/>
    </source>
</evidence>
<organism evidence="11 12">
    <name type="scientific">Turicibacter sanguinis</name>
    <dbReference type="NCBI Taxonomy" id="154288"/>
    <lineage>
        <taxon>Bacteria</taxon>
        <taxon>Bacillati</taxon>
        <taxon>Bacillota</taxon>
        <taxon>Erysipelotrichia</taxon>
        <taxon>Erysipelotrichales</taxon>
        <taxon>Turicibacteraceae</taxon>
        <taxon>Turicibacter</taxon>
    </lineage>
</organism>
<evidence type="ECO:0000313" key="11">
    <source>
        <dbReference type="EMBL" id="MTK20914.1"/>
    </source>
</evidence>
<dbReference type="PROSITE" id="PS51103">
    <property type="entry name" value="PTS_EIIC_TYPE_1"/>
    <property type="match status" value="1"/>
</dbReference>
<proteinExistence type="predicted"/>
<keyword evidence="8" id="KW-0418">Kinase</keyword>
<evidence type="ECO:0000313" key="12">
    <source>
        <dbReference type="Proteomes" id="UP000487649"/>
    </source>
</evidence>
<keyword evidence="6" id="KW-0598">Phosphotransferase system</keyword>
<dbReference type="RefSeq" id="WP_006785161.1">
    <property type="nucleotide sequence ID" value="NZ_CABJBH010000001.1"/>
</dbReference>
<accession>A0A173UIF5</accession>
<evidence type="ECO:0000256" key="8">
    <source>
        <dbReference type="ARBA" id="ARBA00022777"/>
    </source>
</evidence>
<dbReference type="GO" id="GO:0055056">
    <property type="term" value="F:D-glucose transmembrane transporter activity"/>
    <property type="evidence" value="ECO:0007669"/>
    <property type="project" value="InterPro"/>
</dbReference>
<dbReference type="OrthoDB" id="9764327at2"/>
<evidence type="ECO:0000256" key="1">
    <source>
        <dbReference type="ARBA" id="ARBA00004651"/>
    </source>
</evidence>
<evidence type="ECO:0000256" key="10">
    <source>
        <dbReference type="ARBA" id="ARBA00023136"/>
    </source>
</evidence>
<sequence>MKTLQRVGKAFMVPVALLPAAGLLLGIGASMQQSLLDYLPFLGTEFWQMVAMVMKSSGQIVFDNLPLLFAIGVASGLTGDKGVAALAATVGFLIMNVVIGVFMPVTLPDQLYANVLGIETLQTSVFGGVLIGLLTAYLYNKFYTVKFPDFLSFFAGARFVPIITSVVAIIVGVILAFIWPPIGNLIASFGKIVAAEGTNPLYIWIYGIAERALIPFGLHHVFYFPLWYTEAGGIYTSIDGVMKMGDQQIWFQQLADYSTYGYQAMIENVQAQGATLAGRFMTGKYPFMIFGLPAAAYAMYQEAAPARKKAIGGLLLSAGLTAALTGITEPIEFTFLFVAPVLFAIHAVLAGLSFMLMYLFNVHVGMTFSGGLIDLLIYGILPGNDFTNWVRIIIVGIFYAPIYYFLFRFAIRRFNLPTPGRGEAEDKLMSKADYQAAKGTNSSEKAAAILEALGGASNIETLDACMSRLRVSVHDIDEVDETKIKALGATGMFVSGNNLQAIFGTTSDQLKTQIEAIMAKEK</sequence>
<dbReference type="InterPro" id="IPR013013">
    <property type="entry name" value="PTS_EIIC_1"/>
</dbReference>
<gene>
    <name evidence="11" type="ORF">GMA92_05710</name>
</gene>
<comment type="subcellular location">
    <subcellularLocation>
        <location evidence="1">Cell membrane</location>
        <topology evidence="1">Multi-pass membrane protein</topology>
    </subcellularLocation>
</comment>
<dbReference type="EMBL" id="WMQE01000009">
    <property type="protein sequence ID" value="MTK20914.1"/>
    <property type="molecule type" value="Genomic_DNA"/>
</dbReference>
<dbReference type="NCBIfam" id="TIGR00826">
    <property type="entry name" value="EIIB_glc"/>
    <property type="match status" value="1"/>
</dbReference>
<dbReference type="InterPro" id="IPR036878">
    <property type="entry name" value="Glu_permease_IIB"/>
</dbReference>
<dbReference type="InterPro" id="IPR018113">
    <property type="entry name" value="PTrfase_EIIB_Cys"/>
</dbReference>
<dbReference type="PROSITE" id="PS51098">
    <property type="entry name" value="PTS_EIIB_TYPE_1"/>
    <property type="match status" value="1"/>
</dbReference>
<reference evidence="11 12" key="1">
    <citation type="journal article" date="2019" name="Nat. Med.">
        <title>A library of human gut bacterial isolates paired with longitudinal multiomics data enables mechanistic microbiome research.</title>
        <authorList>
            <person name="Poyet M."/>
            <person name="Groussin M."/>
            <person name="Gibbons S.M."/>
            <person name="Avila-Pacheco J."/>
            <person name="Jiang X."/>
            <person name="Kearney S.M."/>
            <person name="Perrotta A.R."/>
            <person name="Berdy B."/>
            <person name="Zhao S."/>
            <person name="Lieberman T.D."/>
            <person name="Swanson P.K."/>
            <person name="Smith M."/>
            <person name="Roesemann S."/>
            <person name="Alexander J.E."/>
            <person name="Rich S.A."/>
            <person name="Livny J."/>
            <person name="Vlamakis H."/>
            <person name="Clish C."/>
            <person name="Bullock K."/>
            <person name="Deik A."/>
            <person name="Scott J."/>
            <person name="Pierce K.A."/>
            <person name="Xavier R.J."/>
            <person name="Alm E.J."/>
        </authorList>
    </citation>
    <scope>NUCLEOTIDE SEQUENCE [LARGE SCALE GENOMIC DNA]</scope>
    <source>
        <strain evidence="11 12">BIOML-A198</strain>
    </source>
</reference>
<evidence type="ECO:0000256" key="3">
    <source>
        <dbReference type="ARBA" id="ARBA00022475"/>
    </source>
</evidence>
<keyword evidence="10" id="KW-0472">Membrane</keyword>
<dbReference type="Pfam" id="PF02378">
    <property type="entry name" value="PTS_EIIC"/>
    <property type="match status" value="1"/>
</dbReference>
<dbReference type="PANTHER" id="PTHR30009">
    <property type="entry name" value="CYTOCHROME C-TYPE SYNTHESIS PROTEIN AND PTS TRANSMEMBRANE COMPONENT"/>
    <property type="match status" value="1"/>
</dbReference>
<dbReference type="GO" id="GO:0009401">
    <property type="term" value="P:phosphoenolpyruvate-dependent sugar phosphotransferase system"/>
    <property type="evidence" value="ECO:0007669"/>
    <property type="project" value="UniProtKB-KW"/>
</dbReference>
<dbReference type="CDD" id="cd00212">
    <property type="entry name" value="PTS_IIB_glc"/>
    <property type="match status" value="1"/>
</dbReference>
<protein>
    <submittedName>
        <fullName evidence="11">PTS sugar transporter subunit IIA</fullName>
    </submittedName>
</protein>